<name>A0A6N6MPC8_9FLAO</name>
<dbReference type="Gene3D" id="3.40.50.2000">
    <property type="entry name" value="Glycogen Phosphorylase B"/>
    <property type="match status" value="2"/>
</dbReference>
<dbReference type="Proteomes" id="UP000441333">
    <property type="component" value="Unassembled WGS sequence"/>
</dbReference>
<dbReference type="GO" id="GO:0071793">
    <property type="term" value="P:bacillithiol biosynthetic process"/>
    <property type="evidence" value="ECO:0007669"/>
    <property type="project" value="InterPro"/>
</dbReference>
<dbReference type="InterPro" id="IPR028098">
    <property type="entry name" value="Glyco_trans_4-like_N"/>
</dbReference>
<dbReference type="SUPFAM" id="SSF53756">
    <property type="entry name" value="UDP-Glycosyltransferase/glycogen phosphorylase"/>
    <property type="match status" value="1"/>
</dbReference>
<evidence type="ECO:0000313" key="4">
    <source>
        <dbReference type="Proteomes" id="UP000441333"/>
    </source>
</evidence>
<feature type="domain" description="Glycosyltransferase subfamily 4-like N-terminal" evidence="2">
    <location>
        <begin position="12"/>
        <end position="180"/>
    </location>
</feature>
<sequence>MRIGIVCYPTFGGSGGVATELGLELSKRGHDIHFITYNQPVRLDLLSNNVHYHEVNVPEYPLFHYQPYELALSSKLVDMVKLHNIEILHVHYAIPHAYAAYMAKKMLQEAGINMPIVTTLHGTDITLVGSHPFYKPAVTFSINKSDAVTAVSQSLKDDTLRLFDVKNDIHVVPNFIDLEKYKVHGMPDCQRGMMAKADEKIITHISNLRPVKRVQDVISVFYNIQKEMPARLMFIGEGPEKESIEQQCRDLGISDKVVFFGKSNEIDKILCYSDLFLLPSQTESFGLAALEAMASGVPVISSNSGGIPEVNIHGKSGLLSDVGDVADMTKNAIYILKDEKRLKTFKENARKESLKFDLHTIVPKYEAIYQDTLANFLVL</sequence>
<feature type="domain" description="Glycosyl transferase family 1" evidence="1">
    <location>
        <begin position="196"/>
        <end position="351"/>
    </location>
</feature>
<comment type="caution">
    <text evidence="3">The sequence shown here is derived from an EMBL/GenBank/DDBJ whole genome shotgun (WGS) entry which is preliminary data.</text>
</comment>
<dbReference type="InterPro" id="IPR023881">
    <property type="entry name" value="Thiol_BshA"/>
</dbReference>
<gene>
    <name evidence="3" type="primary">bshA</name>
    <name evidence="3" type="ORF">F6U93_00230</name>
</gene>
<keyword evidence="4" id="KW-1185">Reference proteome</keyword>
<evidence type="ECO:0000259" key="1">
    <source>
        <dbReference type="Pfam" id="PF00534"/>
    </source>
</evidence>
<dbReference type="EMBL" id="WAAT01000001">
    <property type="protein sequence ID" value="KAB1071904.1"/>
    <property type="molecule type" value="Genomic_DNA"/>
</dbReference>
<dbReference type="InterPro" id="IPR001296">
    <property type="entry name" value="Glyco_trans_1"/>
</dbReference>
<reference evidence="3 4" key="1">
    <citation type="submission" date="2019-09" db="EMBL/GenBank/DDBJ databases">
        <authorList>
            <person name="Cao W.R."/>
        </authorList>
    </citation>
    <scope>NUCLEOTIDE SEQUENCE [LARGE SCALE GENOMIC DNA]</scope>
    <source>
        <strain evidence="3 4">B1N29</strain>
    </source>
</reference>
<dbReference type="PANTHER" id="PTHR45947:SF3">
    <property type="entry name" value="SULFOQUINOVOSYL TRANSFERASE SQD2"/>
    <property type="match status" value="1"/>
</dbReference>
<dbReference type="RefSeq" id="WP_150935676.1">
    <property type="nucleotide sequence ID" value="NZ_WAAT01000001.1"/>
</dbReference>
<protein>
    <submittedName>
        <fullName evidence="3">N-acetyl-alpha-D-glucosaminyl L-malate synthase BshA</fullName>
    </submittedName>
</protein>
<dbReference type="GO" id="GO:0016757">
    <property type="term" value="F:glycosyltransferase activity"/>
    <property type="evidence" value="ECO:0007669"/>
    <property type="project" value="InterPro"/>
</dbReference>
<dbReference type="Pfam" id="PF13439">
    <property type="entry name" value="Glyco_transf_4"/>
    <property type="match status" value="1"/>
</dbReference>
<evidence type="ECO:0000313" key="3">
    <source>
        <dbReference type="EMBL" id="KAB1071904.1"/>
    </source>
</evidence>
<organism evidence="3 4">
    <name type="scientific">Pseudotamlana haliotis</name>
    <dbReference type="NCBI Taxonomy" id="2614804"/>
    <lineage>
        <taxon>Bacteria</taxon>
        <taxon>Pseudomonadati</taxon>
        <taxon>Bacteroidota</taxon>
        <taxon>Flavobacteriia</taxon>
        <taxon>Flavobacteriales</taxon>
        <taxon>Flavobacteriaceae</taxon>
        <taxon>Pseudotamlana</taxon>
    </lineage>
</organism>
<accession>A0A6N6MPC8</accession>
<dbReference type="InterPro" id="IPR050194">
    <property type="entry name" value="Glycosyltransferase_grp1"/>
</dbReference>
<dbReference type="AlphaFoldDB" id="A0A6N6MPC8"/>
<dbReference type="NCBIfam" id="TIGR03999">
    <property type="entry name" value="thiol_BshA"/>
    <property type="match status" value="1"/>
</dbReference>
<evidence type="ECO:0000259" key="2">
    <source>
        <dbReference type="Pfam" id="PF13439"/>
    </source>
</evidence>
<proteinExistence type="predicted"/>
<dbReference type="PANTHER" id="PTHR45947">
    <property type="entry name" value="SULFOQUINOVOSYL TRANSFERASE SQD2"/>
    <property type="match status" value="1"/>
</dbReference>
<dbReference type="Pfam" id="PF00534">
    <property type="entry name" value="Glycos_transf_1"/>
    <property type="match status" value="1"/>
</dbReference>